<dbReference type="PANTHER" id="PTHR42747:SF4">
    <property type="entry name" value="BLR1330 PROTEIN"/>
    <property type="match status" value="1"/>
</dbReference>
<evidence type="ECO:0000256" key="4">
    <source>
        <dbReference type="ARBA" id="ARBA00023002"/>
    </source>
</evidence>
<comment type="similarity">
    <text evidence="1">Belongs to the nitronate monooxygenase family. NMO class I subfamily.</text>
</comment>
<sequence>MIIPKHLSTLFNIEYPIIQAPMAGVSSPELVAAVSNAGGLGTIAAGYLSADALRTEIEAVCTLTDRPFMVNLFVPHRTYVSREQMDDFILKASELNPNIKINEATNLYNESLWETSDLSHMVDVIIDLNVPIVSFTFGVPDDETLARLREHNVLIVGNATHLLEGFVWIEKGADALILQGSEAGGHRATFIGDPLRVQQSAFTLLQQGRRELNIPLITSGGYFDSQSMGAAFCLGASAISVGTAFITTDESKASEAYKDALLNSNELDSIFTRDLSGSWARAVRTEGLKAIEAADLPLLPFPAHRFLMNALVAQDEPEKYRAIYAGINAQFGERAAAETLMQRWINELQCL</sequence>
<evidence type="ECO:0000256" key="2">
    <source>
        <dbReference type="ARBA" id="ARBA00022630"/>
    </source>
</evidence>
<keyword evidence="2" id="KW-0285">Flavoprotein</keyword>
<dbReference type="AlphaFoldDB" id="A0AB35C169"/>
<gene>
    <name evidence="6" type="ORF">J7561_02875</name>
</gene>
<evidence type="ECO:0000256" key="1">
    <source>
        <dbReference type="ARBA" id="ARBA00009881"/>
    </source>
</evidence>
<dbReference type="GO" id="GO:0018580">
    <property type="term" value="F:nitronate monooxygenase activity"/>
    <property type="evidence" value="ECO:0007669"/>
    <property type="project" value="InterPro"/>
</dbReference>
<dbReference type="Proteomes" id="UP000680020">
    <property type="component" value="Unassembled WGS sequence"/>
</dbReference>
<evidence type="ECO:0000256" key="3">
    <source>
        <dbReference type="ARBA" id="ARBA00022643"/>
    </source>
</evidence>
<dbReference type="Pfam" id="PF03060">
    <property type="entry name" value="NMO"/>
    <property type="match status" value="1"/>
</dbReference>
<name>A0AB35C169_9GAMM</name>
<dbReference type="SUPFAM" id="SSF51412">
    <property type="entry name" value="Inosine monophosphate dehydrogenase (IMPDH)"/>
    <property type="match status" value="1"/>
</dbReference>
<comment type="caution">
    <text evidence="6">The sequence shown here is derived from an EMBL/GenBank/DDBJ whole genome shotgun (WGS) entry which is preliminary data.</text>
</comment>
<dbReference type="EMBL" id="JAGIBU010000001">
    <property type="protein sequence ID" value="MBS7824148.1"/>
    <property type="molecule type" value="Genomic_DNA"/>
</dbReference>
<protein>
    <submittedName>
        <fullName evidence="6">Nitronate monooxygenase</fullName>
    </submittedName>
</protein>
<dbReference type="PANTHER" id="PTHR42747">
    <property type="entry name" value="NITRONATE MONOOXYGENASE-RELATED"/>
    <property type="match status" value="1"/>
</dbReference>
<evidence type="ECO:0000256" key="5">
    <source>
        <dbReference type="ARBA" id="ARBA00023033"/>
    </source>
</evidence>
<reference evidence="6" key="1">
    <citation type="submission" date="2021-03" db="EMBL/GenBank/DDBJ databases">
        <title>Identification and antibiotic profiling of Wohlfahrtiimonas chitiniclastica, an underestimated human pathogen.</title>
        <authorList>
            <person name="Kopf A."/>
            <person name="Bunk B."/>
            <person name="Coldewey S."/>
            <person name="Gunzer F."/>
            <person name="Riedel T."/>
            <person name="Schroettner P."/>
        </authorList>
    </citation>
    <scope>NUCLEOTIDE SEQUENCE</scope>
    <source>
        <strain evidence="6">DSM 100917</strain>
    </source>
</reference>
<evidence type="ECO:0000313" key="7">
    <source>
        <dbReference type="Proteomes" id="UP000680020"/>
    </source>
</evidence>
<keyword evidence="4" id="KW-0560">Oxidoreductase</keyword>
<dbReference type="InterPro" id="IPR004136">
    <property type="entry name" value="NMO"/>
</dbReference>
<dbReference type="CDD" id="cd04730">
    <property type="entry name" value="NPD_like"/>
    <property type="match status" value="1"/>
</dbReference>
<organism evidence="6 7">
    <name type="scientific">Wohlfahrtiimonas chitiniclastica</name>
    <dbReference type="NCBI Taxonomy" id="400946"/>
    <lineage>
        <taxon>Bacteria</taxon>
        <taxon>Pseudomonadati</taxon>
        <taxon>Pseudomonadota</taxon>
        <taxon>Gammaproteobacteria</taxon>
        <taxon>Cardiobacteriales</taxon>
        <taxon>Ignatzschineriaceae</taxon>
        <taxon>Wohlfahrtiimonas</taxon>
    </lineage>
</organism>
<accession>A0AB35C169</accession>
<dbReference type="Gene3D" id="3.20.20.70">
    <property type="entry name" value="Aldolase class I"/>
    <property type="match status" value="1"/>
</dbReference>
<keyword evidence="3" id="KW-0288">FMN</keyword>
<dbReference type="RefSeq" id="WP_213403428.1">
    <property type="nucleotide sequence ID" value="NZ_JAGIBT010000004.1"/>
</dbReference>
<dbReference type="InterPro" id="IPR013785">
    <property type="entry name" value="Aldolase_TIM"/>
</dbReference>
<proteinExistence type="inferred from homology"/>
<evidence type="ECO:0000313" key="6">
    <source>
        <dbReference type="EMBL" id="MBS7824148.1"/>
    </source>
</evidence>
<keyword evidence="5 6" id="KW-0503">Monooxygenase</keyword>